<dbReference type="Gene3D" id="3.40.190.10">
    <property type="entry name" value="Periplasmic binding protein-like II"/>
    <property type="match status" value="1"/>
</dbReference>
<proteinExistence type="predicted"/>
<reference evidence="1" key="1">
    <citation type="submission" date="2020-05" db="EMBL/GenBank/DDBJ databases">
        <authorList>
            <person name="Chiriac C."/>
            <person name="Salcher M."/>
            <person name="Ghai R."/>
            <person name="Kavagutti S V."/>
        </authorList>
    </citation>
    <scope>NUCLEOTIDE SEQUENCE</scope>
</reference>
<gene>
    <name evidence="1" type="ORF">UFOPK1412_00662</name>
</gene>
<sequence length="377" mass="39552">MRKNSFIRFAIAATAVAVFAGTTLPANAAIKPADKATVGDDCTAAAAKAGKIAKGRGVDGTDLTCLAVTTGSFKGMNKWWYKDVKPLKNIDWTIPANPGGYSLTADAIADSLKAEGLLTSASSVYKPGAGGAVGLGAFQEIKAKPEAAMVTGIAMTGGLYSNKSKLNLLDSTPIAKILREYDGIVVPANSKYRTLKQLMDDLSAKPNGVAIAGGNKGGVDHQVMGLLAQKAGIDPTKLNYVVFSGGPEVITSLLSNSTQVGISGALDFAPYVATGKLRYLGISSAKPLAGIKAKTFVSQGYDLVYGNWRGIMAPADLSKADYLNMVKVIDIMHVSPAWAEQLKKNKWDNEFVAGTAFKSFLEKHIPEINSVMKGLGI</sequence>
<protein>
    <submittedName>
        <fullName evidence="1">Unannotated protein</fullName>
    </submittedName>
</protein>
<dbReference type="InterPro" id="IPR042100">
    <property type="entry name" value="Bug_dom1"/>
</dbReference>
<name>A0A6J6BQV2_9ZZZZ</name>
<dbReference type="PANTHER" id="PTHR42928:SF3">
    <property type="entry name" value="UPF0065 PROTEIN YFLP"/>
    <property type="match status" value="1"/>
</dbReference>
<dbReference type="AlphaFoldDB" id="A0A6J6BQV2"/>
<dbReference type="Gene3D" id="3.40.190.150">
    <property type="entry name" value="Bordetella uptake gene, domain 1"/>
    <property type="match status" value="1"/>
</dbReference>
<dbReference type="PANTHER" id="PTHR42928">
    <property type="entry name" value="TRICARBOXYLATE-BINDING PROTEIN"/>
    <property type="match status" value="1"/>
</dbReference>
<evidence type="ECO:0000313" key="1">
    <source>
        <dbReference type="EMBL" id="CAB4541356.1"/>
    </source>
</evidence>
<accession>A0A6J6BQV2</accession>
<dbReference type="InterPro" id="IPR005064">
    <property type="entry name" value="BUG"/>
</dbReference>
<dbReference type="SUPFAM" id="SSF53850">
    <property type="entry name" value="Periplasmic binding protein-like II"/>
    <property type="match status" value="1"/>
</dbReference>
<dbReference type="EMBL" id="CAEZSI010000078">
    <property type="protein sequence ID" value="CAB4541356.1"/>
    <property type="molecule type" value="Genomic_DNA"/>
</dbReference>
<organism evidence="1">
    <name type="scientific">freshwater metagenome</name>
    <dbReference type="NCBI Taxonomy" id="449393"/>
    <lineage>
        <taxon>unclassified sequences</taxon>
        <taxon>metagenomes</taxon>
        <taxon>ecological metagenomes</taxon>
    </lineage>
</organism>
<dbReference type="Pfam" id="PF03401">
    <property type="entry name" value="TctC"/>
    <property type="match status" value="1"/>
</dbReference>